<dbReference type="InterPro" id="IPR036291">
    <property type="entry name" value="NAD(P)-bd_dom_sf"/>
</dbReference>
<dbReference type="SUPFAM" id="SSF51735">
    <property type="entry name" value="NAD(P)-binding Rossmann-fold domains"/>
    <property type="match status" value="1"/>
</dbReference>
<gene>
    <name evidence="2" type="ORF">GCM10009105_25080</name>
</gene>
<reference evidence="2 3" key="1">
    <citation type="journal article" date="2019" name="Int. J. Syst. Evol. Microbiol.">
        <title>The Global Catalogue of Microorganisms (GCM) 10K type strain sequencing project: providing services to taxonomists for standard genome sequencing and annotation.</title>
        <authorList>
            <consortium name="The Broad Institute Genomics Platform"/>
            <consortium name="The Broad Institute Genome Sequencing Center for Infectious Disease"/>
            <person name="Wu L."/>
            <person name="Ma J."/>
        </authorList>
    </citation>
    <scope>NUCLEOTIDE SEQUENCE [LARGE SCALE GENOMIC DNA]</scope>
    <source>
        <strain evidence="2 3">JCM 15421</strain>
    </source>
</reference>
<organism evidence="2 3">
    <name type="scientific">Dokdonella soli</name>
    <dbReference type="NCBI Taxonomy" id="529810"/>
    <lineage>
        <taxon>Bacteria</taxon>
        <taxon>Pseudomonadati</taxon>
        <taxon>Pseudomonadota</taxon>
        <taxon>Gammaproteobacteria</taxon>
        <taxon>Lysobacterales</taxon>
        <taxon>Rhodanobacteraceae</taxon>
        <taxon>Dokdonella</taxon>
    </lineage>
</organism>
<comment type="caution">
    <text evidence="2">The sequence shown here is derived from an EMBL/GenBank/DDBJ whole genome shotgun (WGS) entry which is preliminary data.</text>
</comment>
<accession>A0ABN1IN01</accession>
<name>A0ABN1IN01_9GAMM</name>
<dbReference type="Gene3D" id="3.40.50.720">
    <property type="entry name" value="NAD(P)-binding Rossmann-like Domain"/>
    <property type="match status" value="1"/>
</dbReference>
<feature type="domain" description="NAD(P)-binding" evidence="1">
    <location>
        <begin position="10"/>
        <end position="153"/>
    </location>
</feature>
<dbReference type="RefSeq" id="WP_343791615.1">
    <property type="nucleotide sequence ID" value="NZ_BAAAEU010000015.1"/>
</dbReference>
<dbReference type="InterPro" id="IPR016040">
    <property type="entry name" value="NAD(P)-bd_dom"/>
</dbReference>
<evidence type="ECO:0000313" key="3">
    <source>
        <dbReference type="Proteomes" id="UP001501523"/>
    </source>
</evidence>
<dbReference type="PANTHER" id="PTHR12126:SF11">
    <property type="entry name" value="NADH DEHYDROGENASE [UBIQUINONE] 1 ALPHA SUBCOMPLEX SUBUNIT 9, MITOCHONDRIAL"/>
    <property type="match status" value="1"/>
</dbReference>
<dbReference type="EMBL" id="BAAAEU010000015">
    <property type="protein sequence ID" value="GAA0717782.1"/>
    <property type="molecule type" value="Genomic_DNA"/>
</dbReference>
<dbReference type="PANTHER" id="PTHR12126">
    <property type="entry name" value="NADH-UBIQUINONE OXIDOREDUCTASE 39 KDA SUBUNIT-RELATED"/>
    <property type="match status" value="1"/>
</dbReference>
<dbReference type="InterPro" id="IPR051207">
    <property type="entry name" value="ComplexI_NDUFA9_subunit"/>
</dbReference>
<dbReference type="Pfam" id="PF13460">
    <property type="entry name" value="NAD_binding_10"/>
    <property type="match status" value="1"/>
</dbReference>
<keyword evidence="3" id="KW-1185">Reference proteome</keyword>
<sequence length="312" mass="33891">MQPQKIVVLGGTGFVGSHLVPRLQRDGHTITVLSRNREQHRELGVLPDVAVVNADVHDRAALTRHLAGAGAVINLVGILNEHGSDGSGFRKAHVELTGNLIAACAAVGVPRLLQMSALRAGEGESFYLKTRGEAEARVKASPLAWTIFRPSVIFGDGDGLFFRFAQLLRIAPVLPLARAGAKFTPVHVGDVAEAFARALIHPHTVGRVYELTGPRVIELGELVRWTARMIGKRRLIVPLPDPLGFLQAYVGEWLPGKPISRDNFRSLKLDSVSRVDGLAALGIVATPMELVMPALLSGDDRQRRLDRFRGDY</sequence>
<evidence type="ECO:0000259" key="1">
    <source>
        <dbReference type="Pfam" id="PF13460"/>
    </source>
</evidence>
<proteinExistence type="predicted"/>
<dbReference type="Proteomes" id="UP001501523">
    <property type="component" value="Unassembled WGS sequence"/>
</dbReference>
<evidence type="ECO:0000313" key="2">
    <source>
        <dbReference type="EMBL" id="GAA0717782.1"/>
    </source>
</evidence>
<protein>
    <submittedName>
        <fullName evidence="2">Complex I NDUFA9 subunit family protein</fullName>
    </submittedName>
</protein>
<dbReference type="CDD" id="cd05271">
    <property type="entry name" value="NDUFA9_like_SDR_a"/>
    <property type="match status" value="1"/>
</dbReference>